<keyword evidence="2" id="KW-0614">Plasmid</keyword>
<dbReference type="Proteomes" id="UP000182063">
    <property type="component" value="Plasmid pHSL3"/>
</dbReference>
<keyword evidence="3" id="KW-1185">Reference proteome</keyword>
<evidence type="ECO:0000256" key="1">
    <source>
        <dbReference type="SAM" id="MobiDB-lite"/>
    </source>
</evidence>
<geneLocation type="plasmid" evidence="3">
    <name>phsl3</name>
</geneLocation>
<dbReference type="Gene3D" id="3.40.50.300">
    <property type="entry name" value="P-loop containing nucleotide triphosphate hydrolases"/>
    <property type="match status" value="1"/>
</dbReference>
<gene>
    <name evidence="2" type="ORF">BSL82_18725</name>
</gene>
<dbReference type="EMBL" id="CP018224">
    <property type="protein sequence ID" value="API61472.1"/>
    <property type="molecule type" value="Genomic_DNA"/>
</dbReference>
<reference evidence="2 3" key="1">
    <citation type="submission" date="2016-11" db="EMBL/GenBank/DDBJ databases">
        <title>Complete Genome Sequence of alachlor-degrading Sphingomonas sp. strain JJ-A5.</title>
        <authorList>
            <person name="Lee H."/>
            <person name="Ka J.-O."/>
        </authorList>
    </citation>
    <scope>NUCLEOTIDE SEQUENCE [LARGE SCALE GENOMIC DNA]</scope>
    <source>
        <strain evidence="2 3">JJ-A5</strain>
        <plasmid evidence="3">phsl3</plasmid>
    </source>
</reference>
<protein>
    <submittedName>
        <fullName evidence="2">Uncharacterized protein</fullName>
    </submittedName>
</protein>
<dbReference type="RefSeq" id="WP_019053930.1">
    <property type="nucleotide sequence ID" value="NZ_CP018224.1"/>
</dbReference>
<dbReference type="AlphaFoldDB" id="A0A1L4A0S5"/>
<organism evidence="2 3">
    <name type="scientific">Tardibacter chloracetimidivorans</name>
    <dbReference type="NCBI Taxonomy" id="1921510"/>
    <lineage>
        <taxon>Bacteria</taxon>
        <taxon>Pseudomonadati</taxon>
        <taxon>Pseudomonadota</taxon>
        <taxon>Alphaproteobacteria</taxon>
        <taxon>Sphingomonadales</taxon>
        <taxon>Sphingomonadaceae</taxon>
        <taxon>Tardibacter</taxon>
    </lineage>
</organism>
<proteinExistence type="predicted"/>
<dbReference type="OrthoDB" id="9763644at2"/>
<feature type="compositionally biased region" description="Basic and acidic residues" evidence="1">
    <location>
        <begin position="335"/>
        <end position="345"/>
    </location>
</feature>
<evidence type="ECO:0000313" key="2">
    <source>
        <dbReference type="EMBL" id="API61472.1"/>
    </source>
</evidence>
<name>A0A1L4A0S5_9SPHN</name>
<dbReference type="InterPro" id="IPR027417">
    <property type="entry name" value="P-loop_NTPase"/>
</dbReference>
<sequence>MALEPIRVLEFADADRADVQRRVVDAVQAAPERFLTDYAARPGTFGGRYVCADAMKELLPEYTASREARGRYNAPVHNAAAVLAAEQYRRVVADSSDPARNLVLFVTGMPGAGKTSEIQYAALHEGNRLGRDVRAIFEGQLVDPQASIAKVEQALSAGCRVGVIAVLPRPEEALAHTFQRFEELGRGASAAVMVRIQEGTPDGLEALLGRFGDQISVAVHDVRDRANVHRLEGMDGVNIWRKELENGPVQERLEREFDRLNQLGRVSADCALQFKGQSPHGQLYAVGSPDVGGSLAHGDGRKTTPESGRTSLLNAARGSSLAGLSDALKTGQSEGDGKTKSDEIGHGLPKPPSPRRSR</sequence>
<accession>A0A1L4A0S5</accession>
<feature type="region of interest" description="Disordered" evidence="1">
    <location>
        <begin position="283"/>
        <end position="358"/>
    </location>
</feature>
<dbReference type="KEGG" id="sphj:BSL82_18725"/>
<evidence type="ECO:0000313" key="3">
    <source>
        <dbReference type="Proteomes" id="UP000182063"/>
    </source>
</evidence>